<evidence type="ECO:0000256" key="1">
    <source>
        <dbReference type="SAM" id="MobiDB-lite"/>
    </source>
</evidence>
<organism evidence="2">
    <name type="scientific">uncultured Thermoleophilia bacterium</name>
    <dbReference type="NCBI Taxonomy" id="1497501"/>
    <lineage>
        <taxon>Bacteria</taxon>
        <taxon>Bacillati</taxon>
        <taxon>Actinomycetota</taxon>
        <taxon>Thermoleophilia</taxon>
        <taxon>environmental samples</taxon>
    </lineage>
</organism>
<evidence type="ECO:0000313" key="2">
    <source>
        <dbReference type="EMBL" id="CAA9555052.1"/>
    </source>
</evidence>
<protein>
    <submittedName>
        <fullName evidence="2">Uncharacterized protein</fullName>
    </submittedName>
</protein>
<accession>A0A6J4UN34</accession>
<gene>
    <name evidence="2" type="ORF">AVDCRST_MAG79-3011</name>
</gene>
<sequence>AAARARAEGQACEGHRLLRADGVPRRRPRRRRPPCRRGQGPGRPHPHPAARRPAPSRGQGLRLRARRALRRLPADGLPPPQGPARGRARRLREAGPVGVLPRAARP</sequence>
<name>A0A6J4UN34_9ACTN</name>
<feature type="non-terminal residue" evidence="2">
    <location>
        <position position="1"/>
    </location>
</feature>
<feature type="compositionally biased region" description="Low complexity" evidence="1">
    <location>
        <begin position="51"/>
        <end position="62"/>
    </location>
</feature>
<feature type="non-terminal residue" evidence="2">
    <location>
        <position position="106"/>
    </location>
</feature>
<feature type="compositionally biased region" description="Basic residues" evidence="1">
    <location>
        <begin position="25"/>
        <end position="35"/>
    </location>
</feature>
<feature type="region of interest" description="Disordered" evidence="1">
    <location>
        <begin position="16"/>
        <end position="106"/>
    </location>
</feature>
<proteinExistence type="predicted"/>
<dbReference type="EMBL" id="CADCWC010000479">
    <property type="protein sequence ID" value="CAA9555052.1"/>
    <property type="molecule type" value="Genomic_DNA"/>
</dbReference>
<dbReference type="AlphaFoldDB" id="A0A6J4UN34"/>
<reference evidence="2" key="1">
    <citation type="submission" date="2020-02" db="EMBL/GenBank/DDBJ databases">
        <authorList>
            <person name="Meier V. D."/>
        </authorList>
    </citation>
    <scope>NUCLEOTIDE SEQUENCE</scope>
    <source>
        <strain evidence="2">AVDCRST_MAG79</strain>
    </source>
</reference>